<dbReference type="GO" id="GO:0005886">
    <property type="term" value="C:plasma membrane"/>
    <property type="evidence" value="ECO:0007669"/>
    <property type="project" value="UniProtKB-SubCell"/>
</dbReference>
<dbReference type="OrthoDB" id="9806127at2"/>
<keyword evidence="6 7" id="KW-0472">Membrane</keyword>
<feature type="transmembrane region" description="Helical" evidence="7">
    <location>
        <begin position="160"/>
        <end position="178"/>
    </location>
</feature>
<dbReference type="AlphaFoldDB" id="A0A4R5CR31"/>
<dbReference type="GO" id="GO:0016887">
    <property type="term" value="F:ATP hydrolysis activity"/>
    <property type="evidence" value="ECO:0007669"/>
    <property type="project" value="InterPro"/>
</dbReference>
<keyword evidence="5 7" id="KW-1133">Transmembrane helix</keyword>
<dbReference type="PANTHER" id="PTHR43394:SF1">
    <property type="entry name" value="ATP-BINDING CASSETTE SUB-FAMILY B MEMBER 10, MITOCHONDRIAL"/>
    <property type="match status" value="1"/>
</dbReference>
<dbReference type="InterPro" id="IPR003593">
    <property type="entry name" value="AAA+_ATPase"/>
</dbReference>
<keyword evidence="4 10" id="KW-0067">ATP-binding</keyword>
<dbReference type="PROSITE" id="PS50929">
    <property type="entry name" value="ABC_TM1F"/>
    <property type="match status" value="1"/>
</dbReference>
<accession>A0A4R5CR31</accession>
<evidence type="ECO:0000256" key="7">
    <source>
        <dbReference type="SAM" id="Phobius"/>
    </source>
</evidence>
<keyword evidence="11" id="KW-1185">Reference proteome</keyword>
<evidence type="ECO:0000256" key="6">
    <source>
        <dbReference type="ARBA" id="ARBA00023136"/>
    </source>
</evidence>
<evidence type="ECO:0000256" key="4">
    <source>
        <dbReference type="ARBA" id="ARBA00022840"/>
    </source>
</evidence>
<comment type="subcellular location">
    <subcellularLocation>
        <location evidence="1">Cell membrane</location>
        <topology evidence="1">Multi-pass membrane protein</topology>
    </subcellularLocation>
</comment>
<dbReference type="GO" id="GO:0015421">
    <property type="term" value="F:ABC-type oligopeptide transporter activity"/>
    <property type="evidence" value="ECO:0007669"/>
    <property type="project" value="TreeGrafter"/>
</dbReference>
<reference evidence="10 11" key="1">
    <citation type="submission" date="2019-03" db="EMBL/GenBank/DDBJ databases">
        <title>Draft genome sequences of novel Actinobacteria.</title>
        <authorList>
            <person name="Sahin N."/>
            <person name="Ay H."/>
            <person name="Saygin H."/>
        </authorList>
    </citation>
    <scope>NUCLEOTIDE SEQUENCE [LARGE SCALE GENOMIC DNA]</scope>
    <source>
        <strain evidence="10 11">5K138</strain>
    </source>
</reference>
<feature type="transmembrane region" description="Helical" evidence="7">
    <location>
        <begin position="245"/>
        <end position="268"/>
    </location>
</feature>
<dbReference type="Gene3D" id="1.20.1560.10">
    <property type="entry name" value="ABC transporter type 1, transmembrane domain"/>
    <property type="match status" value="1"/>
</dbReference>
<dbReference type="InterPro" id="IPR017871">
    <property type="entry name" value="ABC_transporter-like_CS"/>
</dbReference>
<evidence type="ECO:0000256" key="5">
    <source>
        <dbReference type="ARBA" id="ARBA00022989"/>
    </source>
</evidence>
<evidence type="ECO:0000313" key="11">
    <source>
        <dbReference type="Proteomes" id="UP000294739"/>
    </source>
</evidence>
<dbReference type="Proteomes" id="UP000294739">
    <property type="component" value="Unassembled WGS sequence"/>
</dbReference>
<dbReference type="Pfam" id="PF00005">
    <property type="entry name" value="ABC_tran"/>
    <property type="match status" value="1"/>
</dbReference>
<evidence type="ECO:0000313" key="10">
    <source>
        <dbReference type="EMBL" id="TDE01810.1"/>
    </source>
</evidence>
<evidence type="ECO:0000256" key="3">
    <source>
        <dbReference type="ARBA" id="ARBA00022741"/>
    </source>
</evidence>
<feature type="transmembrane region" description="Helical" evidence="7">
    <location>
        <begin position="57"/>
        <end position="78"/>
    </location>
</feature>
<proteinExistence type="predicted"/>
<feature type="transmembrane region" description="Helical" evidence="7">
    <location>
        <begin position="21"/>
        <end position="45"/>
    </location>
</feature>
<keyword evidence="3" id="KW-0547">Nucleotide-binding</keyword>
<keyword evidence="2 7" id="KW-0812">Transmembrane</keyword>
<evidence type="ECO:0000256" key="2">
    <source>
        <dbReference type="ARBA" id="ARBA00022692"/>
    </source>
</evidence>
<dbReference type="SMART" id="SM00382">
    <property type="entry name" value="AAA"/>
    <property type="match status" value="1"/>
</dbReference>
<evidence type="ECO:0000259" key="9">
    <source>
        <dbReference type="PROSITE" id="PS50929"/>
    </source>
</evidence>
<dbReference type="RefSeq" id="WP_131898805.1">
    <property type="nucleotide sequence ID" value="NZ_SMKZ01000039.1"/>
</dbReference>
<sequence>MTSTTAAAVRALALMWRAAPGWSAGFAVLSLVAGVVVPVNAWLLARVLDAVTTRGDGVAAMLLLGAVTAGGAVVGPATRYAEGELARRVGLRAKSTLMRAVTGVTGLELLERPAFLDRLRLAEQAGAGAPQVLAHALFAAVQAIVTAAGLALVLAAVGPWLVLVTAAGCVPAVVAAVAESRDRARMMWQTTPGTRREMFYATLLTDARAATEIRVFGLGGLLNDRMTAELRQLARAQRAVDRRTAVVQAGLAVSGAGLSAAAMLWGAGQAAAGRITVGELSMLVVGVAGLQVAAAGVVRAFGDGHHGALIFAHLDAVLASTAAESVRSLRRSLPAASRSAGVELRDVTFRYAAGHAPVLRGVSFAIPPGAMVALVGTNGAGKSTVVKLLCRLYEATSGTILWNGDDIVGLDARAVRRRIGVLFQDFVRYDLPVADNIGFGDLDRLDDEPAIRRAARLAGVDAVAERLPQGYGTMLSRAFGGTDDADGVQLSGGQWQRVALARSLMRTEAELMILDEPSSGLDADAEAALYQHLRTARGGRSCLLVTHRLGAVRHADAIVVLAGGRVAEQGTHDQLLAAGGEYARLYQMQAGGYGRRADVAAG</sequence>
<dbReference type="PANTHER" id="PTHR43394">
    <property type="entry name" value="ATP-DEPENDENT PERMEASE MDL1, MITOCHONDRIAL"/>
    <property type="match status" value="1"/>
</dbReference>
<feature type="domain" description="ABC transmembrane type-1" evidence="9">
    <location>
        <begin position="27"/>
        <end position="284"/>
    </location>
</feature>
<feature type="transmembrane region" description="Helical" evidence="7">
    <location>
        <begin position="132"/>
        <end position="154"/>
    </location>
</feature>
<comment type="caution">
    <text evidence="10">The sequence shown here is derived from an EMBL/GenBank/DDBJ whole genome shotgun (WGS) entry which is preliminary data.</text>
</comment>
<dbReference type="PROSITE" id="PS00211">
    <property type="entry name" value="ABC_TRANSPORTER_1"/>
    <property type="match status" value="1"/>
</dbReference>
<feature type="domain" description="ABC transporter" evidence="8">
    <location>
        <begin position="342"/>
        <end position="588"/>
    </location>
</feature>
<dbReference type="InterPro" id="IPR036640">
    <property type="entry name" value="ABC1_TM_sf"/>
</dbReference>
<dbReference type="EMBL" id="SMKZ01000039">
    <property type="protein sequence ID" value="TDE01810.1"/>
    <property type="molecule type" value="Genomic_DNA"/>
</dbReference>
<organism evidence="10 11">
    <name type="scientific">Jiangella asiatica</name>
    <dbReference type="NCBI Taxonomy" id="2530372"/>
    <lineage>
        <taxon>Bacteria</taxon>
        <taxon>Bacillati</taxon>
        <taxon>Actinomycetota</taxon>
        <taxon>Actinomycetes</taxon>
        <taxon>Jiangellales</taxon>
        <taxon>Jiangellaceae</taxon>
        <taxon>Jiangella</taxon>
    </lineage>
</organism>
<dbReference type="GO" id="GO:0005524">
    <property type="term" value="F:ATP binding"/>
    <property type="evidence" value="ECO:0007669"/>
    <property type="project" value="UniProtKB-KW"/>
</dbReference>
<dbReference type="InterPro" id="IPR039421">
    <property type="entry name" value="Type_1_exporter"/>
</dbReference>
<dbReference type="InterPro" id="IPR011527">
    <property type="entry name" value="ABC1_TM_dom"/>
</dbReference>
<dbReference type="Gene3D" id="3.40.50.300">
    <property type="entry name" value="P-loop containing nucleotide triphosphate hydrolases"/>
    <property type="match status" value="1"/>
</dbReference>
<dbReference type="PROSITE" id="PS50893">
    <property type="entry name" value="ABC_TRANSPORTER_2"/>
    <property type="match status" value="1"/>
</dbReference>
<dbReference type="InterPro" id="IPR027417">
    <property type="entry name" value="P-loop_NTPase"/>
</dbReference>
<protein>
    <submittedName>
        <fullName evidence="10">ABC transporter ATP-binding protein</fullName>
    </submittedName>
</protein>
<name>A0A4R5CR31_9ACTN</name>
<dbReference type="SUPFAM" id="SSF52540">
    <property type="entry name" value="P-loop containing nucleoside triphosphate hydrolases"/>
    <property type="match status" value="1"/>
</dbReference>
<dbReference type="SUPFAM" id="SSF90123">
    <property type="entry name" value="ABC transporter transmembrane region"/>
    <property type="match status" value="1"/>
</dbReference>
<dbReference type="InParanoid" id="A0A4R5CR31"/>
<evidence type="ECO:0000256" key="1">
    <source>
        <dbReference type="ARBA" id="ARBA00004651"/>
    </source>
</evidence>
<dbReference type="InterPro" id="IPR003439">
    <property type="entry name" value="ABC_transporter-like_ATP-bd"/>
</dbReference>
<gene>
    <name evidence="10" type="ORF">E1269_22640</name>
</gene>
<evidence type="ECO:0000259" key="8">
    <source>
        <dbReference type="PROSITE" id="PS50893"/>
    </source>
</evidence>